<protein>
    <recommendedName>
        <fullName evidence="1">U3 small nucleolar RNA-associated protein 13 C-terminal domain-containing protein</fullName>
    </recommendedName>
</protein>
<dbReference type="GO" id="GO:0032040">
    <property type="term" value="C:small-subunit processome"/>
    <property type="evidence" value="ECO:0007669"/>
    <property type="project" value="InterPro"/>
</dbReference>
<dbReference type="AlphaFoldDB" id="A0A6V7KUC3"/>
<dbReference type="EMBL" id="CADCXW020000287">
    <property type="protein sequence ID" value="CAD1566166.1"/>
    <property type="molecule type" value="Genomic_DNA"/>
</dbReference>
<dbReference type="Pfam" id="PF08625">
    <property type="entry name" value="Utp13"/>
    <property type="match status" value="1"/>
</dbReference>
<feature type="domain" description="U3 small nucleolar RNA-associated protein 13 C-terminal" evidence="1">
    <location>
        <begin position="2"/>
        <end position="53"/>
    </location>
</feature>
<proteinExistence type="predicted"/>
<reference evidence="2" key="1">
    <citation type="submission" date="2020-07" db="EMBL/GenBank/DDBJ databases">
        <authorList>
            <person name="Ferguson B K."/>
        </authorList>
    </citation>
    <scope>NUCLEOTIDE SEQUENCE</scope>
    <source>
        <strain evidence="2">L06</strain>
    </source>
</reference>
<sequence length="64" mass="7153">MVINALLNDPESSNLQTAGLSSSLEGLIPYTERHFKRVTNLLQDLHFLDYAVNYAKPHSTLPTP</sequence>
<dbReference type="EMBL" id="CADCXW020000286">
    <property type="protein sequence ID" value="CAD1566120.1"/>
    <property type="molecule type" value="Genomic_DNA"/>
</dbReference>
<organism evidence="2">
    <name type="scientific">Bracon brevicornis</name>
    <dbReference type="NCBI Taxonomy" id="1563983"/>
    <lineage>
        <taxon>Eukaryota</taxon>
        <taxon>Metazoa</taxon>
        <taxon>Ecdysozoa</taxon>
        <taxon>Arthropoda</taxon>
        <taxon>Hexapoda</taxon>
        <taxon>Insecta</taxon>
        <taxon>Pterygota</taxon>
        <taxon>Neoptera</taxon>
        <taxon>Endopterygota</taxon>
        <taxon>Hymenoptera</taxon>
        <taxon>Apocrita</taxon>
        <taxon>Ichneumonoidea</taxon>
        <taxon>Braconidae</taxon>
        <taxon>Braconinae</taxon>
        <taxon>Bracon</taxon>
    </lineage>
</organism>
<name>A0A6V7KUC3_9HYME</name>
<evidence type="ECO:0000313" key="3">
    <source>
        <dbReference type="EMBL" id="CAD1566166.1"/>
    </source>
</evidence>
<evidence type="ECO:0000313" key="2">
    <source>
        <dbReference type="EMBL" id="CAD1566120.1"/>
    </source>
</evidence>
<dbReference type="InterPro" id="IPR013934">
    <property type="entry name" value="Utp13_C"/>
</dbReference>
<accession>A0A6V7KUC3</accession>
<dbReference type="GO" id="GO:0006364">
    <property type="term" value="P:rRNA processing"/>
    <property type="evidence" value="ECO:0007669"/>
    <property type="project" value="InterPro"/>
</dbReference>
<gene>
    <name evidence="2" type="ORF">BBRV_LOCUS85488</name>
    <name evidence="3" type="ORF">BBRV_LOCUS85590</name>
</gene>
<evidence type="ECO:0000259" key="1">
    <source>
        <dbReference type="Pfam" id="PF08625"/>
    </source>
</evidence>